<keyword evidence="4" id="KW-1185">Reference proteome</keyword>
<keyword evidence="1" id="KW-0175">Coiled coil</keyword>
<feature type="compositionally biased region" description="Polar residues" evidence="2">
    <location>
        <begin position="331"/>
        <end position="357"/>
    </location>
</feature>
<feature type="coiled-coil region" evidence="1">
    <location>
        <begin position="55"/>
        <end position="140"/>
    </location>
</feature>
<accession>A0A9E6MIN5</accession>
<sequence length="357" mass="41240">MSDITATLKYKFDNLKEHLKNSYSRSQIETILGELSSLQSEAASYGLNFDISNLKENAETKLKNYEVEQSIEKARVQEEEFLKLQRAIKLAEEEKEIAQRIAALNSYYNKEFIPKITKSIEKINEETTELKHTTNKLEKENVIAPDALNSHILTHEEILVQHKEHKELYEQQGKVNKEHESINAELGELNKEIENLNKELQKKNLTPTEIKDLKDELADYQEALKARKSRAEQLTKLKKTTDKEIAKYEVARKVRSDEIKKFGNAVKTRYEKDPEKFSEAYDKYKALKNQHKAIETDGIVKDTEHHNKVINKINADKTKSLADKMREQTKVKNNNVGSLSPSRTPNINSTNNKTRGI</sequence>
<evidence type="ECO:0000256" key="2">
    <source>
        <dbReference type="SAM" id="MobiDB-lite"/>
    </source>
</evidence>
<feature type="coiled-coil region" evidence="1">
    <location>
        <begin position="179"/>
        <end position="237"/>
    </location>
</feature>
<gene>
    <name evidence="3" type="ORF">H6P87_01209</name>
</gene>
<protein>
    <submittedName>
        <fullName evidence="3">Uncharacterized protein</fullName>
    </submittedName>
</protein>
<dbReference type="EMBL" id="CP060138">
    <property type="protein sequence ID" value="QQV75646.1"/>
    <property type="molecule type" value="Genomic_DNA"/>
</dbReference>
<evidence type="ECO:0000313" key="4">
    <source>
        <dbReference type="Proteomes" id="UP000595296"/>
    </source>
</evidence>
<name>A0A9E6MIN5_9RICK</name>
<evidence type="ECO:0000313" key="3">
    <source>
        <dbReference type="EMBL" id="QQV75646.1"/>
    </source>
</evidence>
<reference evidence="3 4" key="1">
    <citation type="journal article" date="2021" name="Int. J. Syst. Evol. Microbiol.">
        <title>Characterization of a novel transitional group Rickettsia species (Rickettsia tillamookensis sp. nov.) from the western black-legged tick, Ixodes pacificus.</title>
        <authorList>
            <person name="Gauthier D.T."/>
            <person name="Karpathy S.E."/>
            <person name="Grizzard S.L."/>
            <person name="Batra D."/>
            <person name="Rowe L.A."/>
            <person name="Paddock C.D."/>
        </authorList>
    </citation>
    <scope>NUCLEOTIDE SEQUENCE [LARGE SCALE GENOMIC DNA]</scope>
    <source>
        <strain evidence="3 4">Tillamook 23</strain>
    </source>
</reference>
<organism evidence="3 4">
    <name type="scientific">Rickettsia tillamookensis</name>
    <dbReference type="NCBI Taxonomy" id="2761623"/>
    <lineage>
        <taxon>Bacteria</taxon>
        <taxon>Pseudomonadati</taxon>
        <taxon>Pseudomonadota</taxon>
        <taxon>Alphaproteobacteria</taxon>
        <taxon>Rickettsiales</taxon>
        <taxon>Rickettsiaceae</taxon>
        <taxon>Rickettsieae</taxon>
        <taxon>Rickettsia</taxon>
        <taxon>spotted fever group</taxon>
    </lineage>
</organism>
<dbReference type="Proteomes" id="UP000595296">
    <property type="component" value="Chromosome"/>
</dbReference>
<proteinExistence type="predicted"/>
<evidence type="ECO:0000256" key="1">
    <source>
        <dbReference type="SAM" id="Coils"/>
    </source>
</evidence>
<dbReference type="RefSeq" id="WP_202069281.1">
    <property type="nucleotide sequence ID" value="NZ_CP060138.2"/>
</dbReference>
<feature type="region of interest" description="Disordered" evidence="2">
    <location>
        <begin position="329"/>
        <end position="357"/>
    </location>
</feature>